<comment type="caution">
    <text evidence="2">The sequence shown here is derived from an EMBL/GenBank/DDBJ whole genome shotgun (WGS) entry which is preliminary data.</text>
</comment>
<dbReference type="Proteomes" id="UP000247814">
    <property type="component" value="Unassembled WGS sequence"/>
</dbReference>
<evidence type="ECO:0000256" key="1">
    <source>
        <dbReference type="SAM" id="MobiDB-lite"/>
    </source>
</evidence>
<dbReference type="EMBL" id="NKUA01000014">
    <property type="protein sequence ID" value="PYD78436.1"/>
    <property type="molecule type" value="Genomic_DNA"/>
</dbReference>
<keyword evidence="3" id="KW-1185">Reference proteome</keyword>
<evidence type="ECO:0000313" key="3">
    <source>
        <dbReference type="Proteomes" id="UP000247814"/>
    </source>
</evidence>
<protein>
    <submittedName>
        <fullName evidence="2">Uncharacterized protein</fullName>
    </submittedName>
</protein>
<sequence>MGLTALYTTPQGARAGRMTATDQADRQGRAGAKAVANKKRENLEMFLVKLFSKSFESMPSFFKKAAPIHS</sequence>
<name>A0A318QFP9_9PROT</name>
<accession>A0A318QFP9</accession>
<evidence type="ECO:0000313" key="2">
    <source>
        <dbReference type="EMBL" id="PYD78436.1"/>
    </source>
</evidence>
<reference evidence="2 3" key="1">
    <citation type="submission" date="2017-07" db="EMBL/GenBank/DDBJ databases">
        <title>A draft genome sequence of Komagataeibacter sucrofermentans LMG 18788.</title>
        <authorList>
            <person name="Skraban J."/>
            <person name="Cleenwerck I."/>
            <person name="Vandamme P."/>
            <person name="Trcek J."/>
        </authorList>
    </citation>
    <scope>NUCLEOTIDE SEQUENCE [LARGE SCALE GENOMIC DNA]</scope>
    <source>
        <strain evidence="2 3">LMG 18788</strain>
    </source>
</reference>
<dbReference type="AlphaFoldDB" id="A0A318QFP9"/>
<proteinExistence type="predicted"/>
<organism evidence="2 3">
    <name type="scientific">Komagataeibacter sucrofermentans</name>
    <dbReference type="NCBI Taxonomy" id="1053551"/>
    <lineage>
        <taxon>Bacteria</taxon>
        <taxon>Pseudomonadati</taxon>
        <taxon>Pseudomonadota</taxon>
        <taxon>Alphaproteobacteria</taxon>
        <taxon>Acetobacterales</taxon>
        <taxon>Acetobacteraceae</taxon>
        <taxon>Komagataeibacter</taxon>
    </lineage>
</organism>
<gene>
    <name evidence="2" type="ORF">CFR77_11340</name>
</gene>
<feature type="compositionally biased region" description="Polar residues" evidence="1">
    <location>
        <begin position="1"/>
        <end position="11"/>
    </location>
</feature>
<feature type="region of interest" description="Disordered" evidence="1">
    <location>
        <begin position="1"/>
        <end position="26"/>
    </location>
</feature>